<proteinExistence type="predicted"/>
<comment type="caution">
    <text evidence="1">The sequence shown here is derived from an EMBL/GenBank/DDBJ whole genome shotgun (WGS) entry which is preliminary data.</text>
</comment>
<gene>
    <name evidence="1" type="ORF">HPB47_005649</name>
</gene>
<keyword evidence="2" id="KW-1185">Reference proteome</keyword>
<accession>A0AC60PD94</accession>
<evidence type="ECO:0000313" key="2">
    <source>
        <dbReference type="Proteomes" id="UP000805193"/>
    </source>
</evidence>
<sequence length="314" mass="35739">MYLIRHSCLLQAANVDHQYHTLRDDLDTVFPNGHRDGEGDDNMVVSYSAYAVDHTLQVVLPQDIVDKFNLPSQVVHLWPVKELLAHDRKNVFKLASHLTDTHVVQGHFDKMKELVREGKISRQALTTAWFFKMVNRRFDLMCSRHPGMALRLIRPERHAEAVAFLEFFMDLFLGVKIEYGTWKPYLKTHAHTSYFIDDGAFFLADYRAATPQEMRELVEGTASPVCLSPFRSQEDPAPRLLTKMAAATLLLPGFVSRPATRGIQSRTQACGPVPTSGSPPVTKPVTVPVPHGAFPRRDAQPLYFPWFFEHFIVE</sequence>
<evidence type="ECO:0000313" key="1">
    <source>
        <dbReference type="EMBL" id="KAG0417407.1"/>
    </source>
</evidence>
<dbReference type="Proteomes" id="UP000805193">
    <property type="component" value="Unassembled WGS sequence"/>
</dbReference>
<protein>
    <submittedName>
        <fullName evidence="1">Uncharacterized protein</fullName>
    </submittedName>
</protein>
<reference evidence="1 2" key="1">
    <citation type="journal article" date="2020" name="Cell">
        <title>Large-Scale Comparative Analyses of Tick Genomes Elucidate Their Genetic Diversity and Vector Capacities.</title>
        <authorList>
            <consortium name="Tick Genome and Microbiome Consortium (TIGMIC)"/>
            <person name="Jia N."/>
            <person name="Wang J."/>
            <person name="Shi W."/>
            <person name="Du L."/>
            <person name="Sun Y."/>
            <person name="Zhan W."/>
            <person name="Jiang J.F."/>
            <person name="Wang Q."/>
            <person name="Zhang B."/>
            <person name="Ji P."/>
            <person name="Bell-Sakyi L."/>
            <person name="Cui X.M."/>
            <person name="Yuan T.T."/>
            <person name="Jiang B.G."/>
            <person name="Yang W.F."/>
            <person name="Lam T.T."/>
            <person name="Chang Q.C."/>
            <person name="Ding S.J."/>
            <person name="Wang X.J."/>
            <person name="Zhu J.G."/>
            <person name="Ruan X.D."/>
            <person name="Zhao L."/>
            <person name="Wei J.T."/>
            <person name="Ye R.Z."/>
            <person name="Que T.C."/>
            <person name="Du C.H."/>
            <person name="Zhou Y.H."/>
            <person name="Cheng J.X."/>
            <person name="Dai P.F."/>
            <person name="Guo W.B."/>
            <person name="Han X.H."/>
            <person name="Huang E.J."/>
            <person name="Li L.F."/>
            <person name="Wei W."/>
            <person name="Gao Y.C."/>
            <person name="Liu J.Z."/>
            <person name="Shao H.Z."/>
            <person name="Wang X."/>
            <person name="Wang C.C."/>
            <person name="Yang T.C."/>
            <person name="Huo Q.B."/>
            <person name="Li W."/>
            <person name="Chen H.Y."/>
            <person name="Chen S.E."/>
            <person name="Zhou L.G."/>
            <person name="Ni X.B."/>
            <person name="Tian J.H."/>
            <person name="Sheng Y."/>
            <person name="Liu T."/>
            <person name="Pan Y.S."/>
            <person name="Xia L.Y."/>
            <person name="Li J."/>
            <person name="Zhao F."/>
            <person name="Cao W.C."/>
        </authorList>
    </citation>
    <scope>NUCLEOTIDE SEQUENCE [LARGE SCALE GENOMIC DNA]</scope>
    <source>
        <strain evidence="1">Iper-2018</strain>
    </source>
</reference>
<dbReference type="EMBL" id="JABSTQ010010847">
    <property type="protein sequence ID" value="KAG0417407.1"/>
    <property type="molecule type" value="Genomic_DNA"/>
</dbReference>
<organism evidence="1 2">
    <name type="scientific">Ixodes persulcatus</name>
    <name type="common">Taiga tick</name>
    <dbReference type="NCBI Taxonomy" id="34615"/>
    <lineage>
        <taxon>Eukaryota</taxon>
        <taxon>Metazoa</taxon>
        <taxon>Ecdysozoa</taxon>
        <taxon>Arthropoda</taxon>
        <taxon>Chelicerata</taxon>
        <taxon>Arachnida</taxon>
        <taxon>Acari</taxon>
        <taxon>Parasitiformes</taxon>
        <taxon>Ixodida</taxon>
        <taxon>Ixodoidea</taxon>
        <taxon>Ixodidae</taxon>
        <taxon>Ixodinae</taxon>
        <taxon>Ixodes</taxon>
    </lineage>
</organism>
<name>A0AC60PD94_IXOPE</name>